<organism evidence="1">
    <name type="scientific">freshwater metagenome</name>
    <dbReference type="NCBI Taxonomy" id="449393"/>
    <lineage>
        <taxon>unclassified sequences</taxon>
        <taxon>metagenomes</taxon>
        <taxon>ecological metagenomes</taxon>
    </lineage>
</organism>
<accession>A0A6J7D7Q9</accession>
<protein>
    <submittedName>
        <fullName evidence="1">Unannotated protein</fullName>
    </submittedName>
</protein>
<gene>
    <name evidence="1" type="ORF">UFOPK3402_00318</name>
</gene>
<dbReference type="AlphaFoldDB" id="A0A6J7D7Q9"/>
<evidence type="ECO:0000313" key="1">
    <source>
        <dbReference type="EMBL" id="CAB4863123.1"/>
    </source>
</evidence>
<sequence length="141" mass="14980">MTLARARERCGESVQSVVERAHISAADLTLTESGEQALPAARLVDVLHALHVPVGMAIDGSVVLLCRPDGARVAVRYHVPYRFDGSMTRVDVRGSMASSRMSALRLRIDDLLEGKGEAALGAVLALLESAQLAAGPEHEVV</sequence>
<reference evidence="1" key="1">
    <citation type="submission" date="2020-05" db="EMBL/GenBank/DDBJ databases">
        <authorList>
            <person name="Chiriac C."/>
            <person name="Salcher M."/>
            <person name="Ghai R."/>
            <person name="Kavagutti S V."/>
        </authorList>
    </citation>
    <scope>NUCLEOTIDE SEQUENCE</scope>
</reference>
<dbReference type="EMBL" id="CAFBLS010000024">
    <property type="protein sequence ID" value="CAB4863123.1"/>
    <property type="molecule type" value="Genomic_DNA"/>
</dbReference>
<name>A0A6J7D7Q9_9ZZZZ</name>
<proteinExistence type="predicted"/>